<dbReference type="EMBL" id="JMQP01000002">
    <property type="protein sequence ID" value="KIS35290.1"/>
    <property type="molecule type" value="Genomic_DNA"/>
</dbReference>
<evidence type="ECO:0000313" key="1">
    <source>
        <dbReference type="EMBL" id="KIS35290.1"/>
    </source>
</evidence>
<gene>
    <name evidence="1" type="ORF">NTHI1209_00894</name>
</gene>
<comment type="caution">
    <text evidence="1">The sequence shown here is derived from an EMBL/GenBank/DDBJ whole genome shotgun (WGS) entry which is preliminary data.</text>
</comment>
<evidence type="ECO:0000313" key="2">
    <source>
        <dbReference type="Proteomes" id="UP000050700"/>
    </source>
</evidence>
<protein>
    <submittedName>
        <fullName evidence="1">Uncharacterized protein</fullName>
    </submittedName>
</protein>
<proteinExistence type="predicted"/>
<reference evidence="1 2" key="1">
    <citation type="submission" date="2014-05" db="EMBL/GenBank/DDBJ databases">
        <title>Methylome analysis of the phasevarions of Haemophilus influenzae.</title>
        <authorList>
            <person name="Atack J.M."/>
            <person name="Fox K.L."/>
            <person name="Power P.M."/>
            <person name="Clark T."/>
            <person name="Jurcisek J."/>
            <person name="Korlach J."/>
            <person name="Bakaletz L.O."/>
            <person name="Jennings M.P."/>
        </authorList>
    </citation>
    <scope>NUCLEOTIDE SEQUENCE [LARGE SCALE GENOMIC DNA]</scope>
    <source>
        <strain evidence="1 2">1209</strain>
    </source>
</reference>
<organism evidence="1 2">
    <name type="scientific">Haemophilus influenzae</name>
    <dbReference type="NCBI Taxonomy" id="727"/>
    <lineage>
        <taxon>Bacteria</taxon>
        <taxon>Pseudomonadati</taxon>
        <taxon>Pseudomonadota</taxon>
        <taxon>Gammaproteobacteria</taxon>
        <taxon>Pasteurellales</taxon>
        <taxon>Pasteurellaceae</taxon>
        <taxon>Haemophilus</taxon>
    </lineage>
</organism>
<dbReference type="Proteomes" id="UP000050700">
    <property type="component" value="Unassembled WGS sequence"/>
</dbReference>
<sequence>MKTRLLIPDTDVELSAFIAQHAEDKAHWDVYDPTYRVGISYLGIVYREIICQSYVEFLALETFLKKHGDFVLEAPGKFYRRWALMD</sequence>
<name>A0A158SWP6_HAEIF</name>
<dbReference type="AlphaFoldDB" id="A0A158SWP6"/>
<accession>A0A158SWP6</accession>